<gene>
    <name evidence="1" type="ORF">rCG_34200</name>
</gene>
<organism evidence="1 2">
    <name type="scientific">Rattus norvegicus</name>
    <name type="common">Rat</name>
    <dbReference type="NCBI Taxonomy" id="10116"/>
    <lineage>
        <taxon>Eukaryota</taxon>
        <taxon>Metazoa</taxon>
        <taxon>Chordata</taxon>
        <taxon>Craniata</taxon>
        <taxon>Vertebrata</taxon>
        <taxon>Euteleostomi</taxon>
        <taxon>Mammalia</taxon>
        <taxon>Eutheria</taxon>
        <taxon>Euarchontoglires</taxon>
        <taxon>Glires</taxon>
        <taxon>Rodentia</taxon>
        <taxon>Myomorpha</taxon>
        <taxon>Muroidea</taxon>
        <taxon>Muridae</taxon>
        <taxon>Murinae</taxon>
        <taxon>Rattus</taxon>
    </lineage>
</organism>
<sequence length="41" mass="4812">MNGPSLCADRVHRKITQTYLGFISSSLRKFKSLEKYVYHVH</sequence>
<dbReference type="Proteomes" id="UP000234681">
    <property type="component" value="Chromosome 10"/>
</dbReference>
<name>A6HHZ7_RAT</name>
<protein>
    <submittedName>
        <fullName evidence="1">RCG34200</fullName>
    </submittedName>
</protein>
<proteinExistence type="predicted"/>
<reference evidence="1 2" key="1">
    <citation type="submission" date="2005-07" db="EMBL/GenBank/DDBJ databases">
        <authorList>
            <person name="Mural R.J."/>
            <person name="Li P.W."/>
            <person name="Adams M.D."/>
            <person name="Amanatides P.G."/>
            <person name="Baden-Tillson H."/>
            <person name="Barnstead M."/>
            <person name="Chin S.H."/>
            <person name="Dew I."/>
            <person name="Evans C.A."/>
            <person name="Ferriera S."/>
            <person name="Flanigan M."/>
            <person name="Fosler C."/>
            <person name="Glodek A."/>
            <person name="Gu Z."/>
            <person name="Holt R.A."/>
            <person name="Jennings D."/>
            <person name="Kraft C.L."/>
            <person name="Lu F."/>
            <person name="Nguyen T."/>
            <person name="Nusskern D.R."/>
            <person name="Pfannkoch C.M."/>
            <person name="Sitter C."/>
            <person name="Sutton G.G."/>
            <person name="Venter J.C."/>
            <person name="Wang Z."/>
            <person name="Woodage T."/>
            <person name="Zheng X.H."/>
            <person name="Zhong F."/>
        </authorList>
    </citation>
    <scope>NUCLEOTIDE SEQUENCE [LARGE SCALE GENOMIC DNA]</scope>
    <source>
        <strain>BN</strain>
        <strain evidence="2">Sprague-Dawley</strain>
    </source>
</reference>
<evidence type="ECO:0000313" key="1">
    <source>
        <dbReference type="EMBL" id="EDM05652.1"/>
    </source>
</evidence>
<accession>A6HHZ7</accession>
<evidence type="ECO:0000313" key="2">
    <source>
        <dbReference type="Proteomes" id="UP000234681"/>
    </source>
</evidence>
<dbReference type="EMBL" id="CH473948">
    <property type="protein sequence ID" value="EDM05652.1"/>
    <property type="molecule type" value="Genomic_DNA"/>
</dbReference>
<dbReference type="AlphaFoldDB" id="A6HHZ7"/>